<dbReference type="SMART" id="SM00345">
    <property type="entry name" value="HTH_GNTR"/>
    <property type="match status" value="1"/>
</dbReference>
<dbReference type="CDD" id="cd07377">
    <property type="entry name" value="WHTH_GntR"/>
    <property type="match status" value="1"/>
</dbReference>
<sequence length="240" mass="28217">MIAKRSDYVKVYQRPPTVSESIVQQLKEDIIKGVYLPGERMKILDLAKRFGVSQTSVREALKVLQKSDLVTEIPRKGYFVTELSLEELMDMWKIKEELWSLAFSWFAERATDEQIRKAKECVHQFREAYLENDVDKAFEANFALTDVILEGCGSRKLVSLLQSIEDQAKRYRYLSLEYEDNLRVSSQYFAELIRAIEKRNVQKTEQLIREYIRFSGSVLEKNYNNIISKMRKRPRAPVIQ</sequence>
<dbReference type="InterPro" id="IPR036388">
    <property type="entry name" value="WH-like_DNA-bd_sf"/>
</dbReference>
<dbReference type="SUPFAM" id="SSF48008">
    <property type="entry name" value="GntR ligand-binding domain-like"/>
    <property type="match status" value="1"/>
</dbReference>
<dbReference type="PANTHER" id="PTHR43537">
    <property type="entry name" value="TRANSCRIPTIONAL REGULATOR, GNTR FAMILY"/>
    <property type="match status" value="1"/>
</dbReference>
<evidence type="ECO:0000259" key="4">
    <source>
        <dbReference type="PROSITE" id="PS50949"/>
    </source>
</evidence>
<evidence type="ECO:0000313" key="5">
    <source>
        <dbReference type="EMBL" id="HGZ80243.1"/>
    </source>
</evidence>
<gene>
    <name evidence="5" type="ORF">ENW55_09725</name>
</gene>
<name>A0A832IAL2_9THEM</name>
<evidence type="ECO:0000256" key="2">
    <source>
        <dbReference type="ARBA" id="ARBA00023125"/>
    </source>
</evidence>
<dbReference type="GO" id="GO:0003677">
    <property type="term" value="F:DNA binding"/>
    <property type="evidence" value="ECO:0007669"/>
    <property type="project" value="UniProtKB-KW"/>
</dbReference>
<keyword evidence="3" id="KW-0804">Transcription</keyword>
<dbReference type="Pfam" id="PF07729">
    <property type="entry name" value="FCD"/>
    <property type="match status" value="1"/>
</dbReference>
<protein>
    <submittedName>
        <fullName evidence="5">GntR family transcriptional regulator</fullName>
    </submittedName>
</protein>
<dbReference type="InterPro" id="IPR011711">
    <property type="entry name" value="GntR_C"/>
</dbReference>
<dbReference type="AlphaFoldDB" id="A0A832IAL2"/>
<dbReference type="GO" id="GO:0003700">
    <property type="term" value="F:DNA-binding transcription factor activity"/>
    <property type="evidence" value="ECO:0007669"/>
    <property type="project" value="InterPro"/>
</dbReference>
<dbReference type="InterPro" id="IPR008920">
    <property type="entry name" value="TF_FadR/GntR_C"/>
</dbReference>
<evidence type="ECO:0000256" key="1">
    <source>
        <dbReference type="ARBA" id="ARBA00023015"/>
    </source>
</evidence>
<dbReference type="EMBL" id="DTKQ01000055">
    <property type="protein sequence ID" value="HGZ80243.1"/>
    <property type="molecule type" value="Genomic_DNA"/>
</dbReference>
<evidence type="ECO:0000256" key="3">
    <source>
        <dbReference type="ARBA" id="ARBA00023163"/>
    </source>
</evidence>
<comment type="caution">
    <text evidence="5">The sequence shown here is derived from an EMBL/GenBank/DDBJ whole genome shotgun (WGS) entry which is preliminary data.</text>
</comment>
<dbReference type="InterPro" id="IPR000524">
    <property type="entry name" value="Tscrpt_reg_HTH_GntR"/>
</dbReference>
<dbReference type="SUPFAM" id="SSF46785">
    <property type="entry name" value="Winged helix' DNA-binding domain"/>
    <property type="match status" value="1"/>
</dbReference>
<dbReference type="Pfam" id="PF00392">
    <property type="entry name" value="GntR"/>
    <property type="match status" value="1"/>
</dbReference>
<organism evidence="5">
    <name type="scientific">Pseudothermotoga hypogea</name>
    <dbReference type="NCBI Taxonomy" id="57487"/>
    <lineage>
        <taxon>Bacteria</taxon>
        <taxon>Thermotogati</taxon>
        <taxon>Thermotogota</taxon>
        <taxon>Thermotogae</taxon>
        <taxon>Thermotogales</taxon>
        <taxon>Thermotogaceae</taxon>
        <taxon>Pseudothermotoga</taxon>
    </lineage>
</organism>
<keyword evidence="1" id="KW-0805">Transcription regulation</keyword>
<dbReference type="InterPro" id="IPR036390">
    <property type="entry name" value="WH_DNA-bd_sf"/>
</dbReference>
<dbReference type="PROSITE" id="PS50949">
    <property type="entry name" value="HTH_GNTR"/>
    <property type="match status" value="1"/>
</dbReference>
<accession>A0A832IAL2</accession>
<dbReference type="Gene3D" id="1.10.10.10">
    <property type="entry name" value="Winged helix-like DNA-binding domain superfamily/Winged helix DNA-binding domain"/>
    <property type="match status" value="1"/>
</dbReference>
<dbReference type="Gene3D" id="1.20.120.530">
    <property type="entry name" value="GntR ligand-binding domain-like"/>
    <property type="match status" value="1"/>
</dbReference>
<dbReference type="SMART" id="SM00895">
    <property type="entry name" value="FCD"/>
    <property type="match status" value="1"/>
</dbReference>
<proteinExistence type="predicted"/>
<keyword evidence="2" id="KW-0238">DNA-binding</keyword>
<dbReference type="PANTHER" id="PTHR43537:SF24">
    <property type="entry name" value="GLUCONATE OPERON TRANSCRIPTIONAL REPRESSOR"/>
    <property type="match status" value="1"/>
</dbReference>
<feature type="domain" description="HTH gntR-type" evidence="4">
    <location>
        <begin position="16"/>
        <end position="83"/>
    </location>
</feature>
<reference evidence="5" key="1">
    <citation type="journal article" date="2020" name="mSystems">
        <title>Genome- and Community-Level Interaction Insights into Carbon Utilization and Element Cycling Functions of Hydrothermarchaeota in Hydrothermal Sediment.</title>
        <authorList>
            <person name="Zhou Z."/>
            <person name="Liu Y."/>
            <person name="Xu W."/>
            <person name="Pan J."/>
            <person name="Luo Z.H."/>
            <person name="Li M."/>
        </authorList>
    </citation>
    <scope>NUCLEOTIDE SEQUENCE [LARGE SCALE GENOMIC DNA]</scope>
    <source>
        <strain evidence="5">SpSt-86</strain>
    </source>
</reference>